<dbReference type="RefSeq" id="WP_133276484.1">
    <property type="nucleotide sequence ID" value="NZ_CP037933.1"/>
</dbReference>
<accession>A0A4V1AGR5</accession>
<dbReference type="SUPFAM" id="SSF143011">
    <property type="entry name" value="RelE-like"/>
    <property type="match status" value="1"/>
</dbReference>
<dbReference type="KEGG" id="fnk:E1750_09150"/>
<dbReference type="InterPro" id="IPR035093">
    <property type="entry name" value="RelE/ParE_toxin_dom_sf"/>
</dbReference>
<name>A0A4V1AGR5_9FLAO</name>
<dbReference type="PANTHER" id="PTHR38813:SF1">
    <property type="entry name" value="TOXIN RELE1-RELATED"/>
    <property type="match status" value="1"/>
</dbReference>
<gene>
    <name evidence="2" type="ORF">E1750_09150</name>
</gene>
<dbReference type="EMBL" id="CP037933">
    <property type="protein sequence ID" value="QBN18962.1"/>
    <property type="molecule type" value="Genomic_DNA"/>
</dbReference>
<dbReference type="AlphaFoldDB" id="A0A4V1AGR5"/>
<evidence type="ECO:0000313" key="2">
    <source>
        <dbReference type="EMBL" id="QBN18962.1"/>
    </source>
</evidence>
<sequence length="88" mass="10216">MIVTFDKSFSKSLDKIGNAIALKNTSKAIEKCEMAKNISEIPNLKKLKGYKNYYRIKIGDYRIGVEIENETIDFILITHRKNIYNLFP</sequence>
<evidence type="ECO:0000313" key="3">
    <source>
        <dbReference type="Proteomes" id="UP000291124"/>
    </source>
</evidence>
<organism evidence="2 3">
    <name type="scientific">Flavobacterium nackdongense</name>
    <dbReference type="NCBI Taxonomy" id="2547394"/>
    <lineage>
        <taxon>Bacteria</taxon>
        <taxon>Pseudomonadati</taxon>
        <taxon>Bacteroidota</taxon>
        <taxon>Flavobacteriia</taxon>
        <taxon>Flavobacteriales</taxon>
        <taxon>Flavobacteriaceae</taxon>
        <taxon>Flavobacterium</taxon>
    </lineage>
</organism>
<dbReference type="Proteomes" id="UP000291124">
    <property type="component" value="Chromosome"/>
</dbReference>
<keyword evidence="1" id="KW-1277">Toxin-antitoxin system</keyword>
<keyword evidence="3" id="KW-1185">Reference proteome</keyword>
<dbReference type="Gene3D" id="3.30.2310.20">
    <property type="entry name" value="RelE-like"/>
    <property type="match status" value="1"/>
</dbReference>
<proteinExistence type="predicted"/>
<dbReference type="OrthoDB" id="5570653at2"/>
<protein>
    <submittedName>
        <fullName evidence="2">Type II toxin-antitoxin system RelE/ParE family toxin</fullName>
    </submittedName>
</protein>
<reference evidence="3" key="1">
    <citation type="submission" date="2019-03" db="EMBL/GenBank/DDBJ databases">
        <title>Flavobacterium sp.</title>
        <authorList>
            <person name="Kim H."/>
        </authorList>
    </citation>
    <scope>NUCLEOTIDE SEQUENCE [LARGE SCALE GENOMIC DNA]</scope>
    <source>
        <strain evidence="3">GS13</strain>
    </source>
</reference>
<dbReference type="Pfam" id="PF05016">
    <property type="entry name" value="ParE_toxin"/>
    <property type="match status" value="1"/>
</dbReference>
<dbReference type="InterPro" id="IPR052747">
    <property type="entry name" value="TA_system_RelE_toxin"/>
</dbReference>
<dbReference type="PANTHER" id="PTHR38813">
    <property type="match status" value="1"/>
</dbReference>
<dbReference type="InterPro" id="IPR007712">
    <property type="entry name" value="RelE/ParE_toxin"/>
</dbReference>
<evidence type="ECO:0000256" key="1">
    <source>
        <dbReference type="ARBA" id="ARBA00022649"/>
    </source>
</evidence>